<evidence type="ECO:0000313" key="1">
    <source>
        <dbReference type="EMBL" id="WZF32891.1"/>
    </source>
</evidence>
<dbReference type="EMBL" id="CP151108">
    <property type="protein sequence ID" value="WZF32891.1"/>
    <property type="molecule type" value="Genomic_DNA"/>
</dbReference>
<sequence>MWEKQVDYFFQNFHCLVLDLTYLNMDIAEKMNKFSIDHAAEKIIKLIEEKREGKSVVAKVSL</sequence>
<reference evidence="1 2" key="1">
    <citation type="submission" date="2024-04" db="EMBL/GenBank/DDBJ databases">
        <title>Complete genome sequence of Bacillus mobilis strains derived from soil.</title>
        <authorList>
            <person name="Jung H."/>
            <person name="Choi S."/>
            <person name="Kim Y."/>
            <person name="Han J.A."/>
            <person name="Kim E.Y."/>
            <person name="Lee H.-S."/>
        </authorList>
    </citation>
    <scope>NUCLEOTIDE SEQUENCE [LARGE SCALE GENOMIC DNA]</scope>
    <source>
        <strain evidence="1 2">IMGN7</strain>
    </source>
</reference>
<evidence type="ECO:0000313" key="2">
    <source>
        <dbReference type="Proteomes" id="UP001485505"/>
    </source>
</evidence>
<keyword evidence="2" id="KW-1185">Reference proteome</keyword>
<accession>A0ABZ2VUI8</accession>
<organism evidence="1 2">
    <name type="scientific">Bacillus paramobilis</name>
    <dbReference type="NCBI Taxonomy" id="2817477"/>
    <lineage>
        <taxon>Bacteria</taxon>
        <taxon>Bacillati</taxon>
        <taxon>Bacillota</taxon>
        <taxon>Bacilli</taxon>
        <taxon>Bacillales</taxon>
        <taxon>Bacillaceae</taxon>
        <taxon>Bacillus</taxon>
        <taxon>Bacillus cereus group</taxon>
    </lineage>
</organism>
<proteinExistence type="predicted"/>
<protein>
    <submittedName>
        <fullName evidence="1">Uncharacterized protein</fullName>
    </submittedName>
</protein>
<gene>
    <name evidence="1" type="ORF">AABL52_11230</name>
</gene>
<dbReference type="Proteomes" id="UP001485505">
    <property type="component" value="Chromosome"/>
</dbReference>
<name>A0ABZ2VUI8_9BACI</name>